<dbReference type="NCBIfam" id="TIGR01856">
    <property type="entry name" value="hisJ_fam"/>
    <property type="match status" value="1"/>
</dbReference>
<organism evidence="10 11">
    <name type="scientific">Taurinivorans muris</name>
    <dbReference type="NCBI Taxonomy" id="2787751"/>
    <lineage>
        <taxon>Bacteria</taxon>
        <taxon>Pseudomonadati</taxon>
        <taxon>Thermodesulfobacteriota</taxon>
        <taxon>Desulfovibrionia</taxon>
        <taxon>Desulfovibrionales</taxon>
        <taxon>Desulfovibrionaceae</taxon>
        <taxon>Taurinivorans</taxon>
    </lineage>
</organism>
<dbReference type="RefSeq" id="WP_334316273.1">
    <property type="nucleotide sequence ID" value="NZ_CP065938.1"/>
</dbReference>
<dbReference type="CDD" id="cd12110">
    <property type="entry name" value="PHP_HisPPase_Hisj_like"/>
    <property type="match status" value="1"/>
</dbReference>
<comment type="catalytic activity">
    <reaction evidence="7 8">
        <text>L-histidinol phosphate + H2O = L-histidinol + phosphate</text>
        <dbReference type="Rhea" id="RHEA:14465"/>
        <dbReference type="ChEBI" id="CHEBI:15377"/>
        <dbReference type="ChEBI" id="CHEBI:43474"/>
        <dbReference type="ChEBI" id="CHEBI:57699"/>
        <dbReference type="ChEBI" id="CHEBI:57980"/>
        <dbReference type="EC" id="3.1.3.15"/>
    </reaction>
</comment>
<evidence type="ECO:0000256" key="3">
    <source>
        <dbReference type="ARBA" id="ARBA00013085"/>
    </source>
</evidence>
<evidence type="ECO:0000256" key="7">
    <source>
        <dbReference type="ARBA" id="ARBA00049158"/>
    </source>
</evidence>
<evidence type="ECO:0000256" key="4">
    <source>
        <dbReference type="ARBA" id="ARBA00022605"/>
    </source>
</evidence>
<gene>
    <name evidence="10" type="ORF">JBF11_04975</name>
</gene>
<dbReference type="Proteomes" id="UP001058120">
    <property type="component" value="Chromosome"/>
</dbReference>
<dbReference type="InterPro" id="IPR010140">
    <property type="entry name" value="Histidinol_P_phosphatase_HisJ"/>
</dbReference>
<keyword evidence="4 8" id="KW-0028">Amino-acid biosynthesis</keyword>
<evidence type="ECO:0000313" key="11">
    <source>
        <dbReference type="Proteomes" id="UP001058120"/>
    </source>
</evidence>
<proteinExistence type="inferred from homology"/>
<dbReference type="InterPro" id="IPR004013">
    <property type="entry name" value="PHP_dom"/>
</dbReference>
<evidence type="ECO:0000259" key="9">
    <source>
        <dbReference type="Pfam" id="PF02811"/>
    </source>
</evidence>
<reference evidence="10" key="1">
    <citation type="submission" date="2020-12" db="EMBL/GenBank/DDBJ databases">
        <title>Taurinivorans muris gen. nov., sp. nov., fundamental and realized metabolic niche of a ubiquitous sulfidogenic bacterium in the murine intestine.</title>
        <authorList>
            <person name="Ye H."/>
            <person name="Hanson B.T."/>
            <person name="Loy A."/>
        </authorList>
    </citation>
    <scope>NUCLEOTIDE SEQUENCE</scope>
    <source>
        <strain evidence="10">LT0009</strain>
    </source>
</reference>
<keyword evidence="6 8" id="KW-0368">Histidine biosynthesis</keyword>
<name>A0ABY5Y389_9BACT</name>
<evidence type="ECO:0000256" key="2">
    <source>
        <dbReference type="ARBA" id="ARBA00009152"/>
    </source>
</evidence>
<dbReference type="EC" id="3.1.3.15" evidence="3 8"/>
<dbReference type="EMBL" id="CP065938">
    <property type="protein sequence ID" value="UWX06662.1"/>
    <property type="molecule type" value="Genomic_DNA"/>
</dbReference>
<dbReference type="Pfam" id="PF02811">
    <property type="entry name" value="PHP"/>
    <property type="match status" value="1"/>
</dbReference>
<keyword evidence="11" id="KW-1185">Reference proteome</keyword>
<dbReference type="PANTHER" id="PTHR21039">
    <property type="entry name" value="HISTIDINOL PHOSPHATASE-RELATED"/>
    <property type="match status" value="1"/>
</dbReference>
<keyword evidence="5 8" id="KW-0378">Hydrolase</keyword>
<dbReference type="Gene3D" id="3.20.20.140">
    <property type="entry name" value="Metal-dependent hydrolases"/>
    <property type="match status" value="1"/>
</dbReference>
<dbReference type="SUPFAM" id="SSF89550">
    <property type="entry name" value="PHP domain-like"/>
    <property type="match status" value="1"/>
</dbReference>
<comment type="similarity">
    <text evidence="2 8">Belongs to the PHP hydrolase family. HisK subfamily.</text>
</comment>
<evidence type="ECO:0000256" key="8">
    <source>
        <dbReference type="RuleBase" id="RU366003"/>
    </source>
</evidence>
<sequence>MILADIHTHTNYFHGKNTVQEMYNAAVDSNLQYYGFSEHTPLPEGFSCLLYQEGDMNIAFENYVNDVLLLKEKTADYNKENLCQIPEVLLGMELDFTPQYPDYMDTLIKKYPFDYVIGTIHFVGEQNIGLWNAEDASLEEKYAFFEEYYDYMIKLAAYGKTDIIAHPDFVKIHCIDSFHAWLKTKRADECLHETCKAVKKSGMVLEVSTGGLKKACEEIHPSPKILEIAASYAIPISFASDTHNINTVAYKFEELAHFARQFGYKEHTVFINRQPIQLAF</sequence>
<evidence type="ECO:0000313" key="10">
    <source>
        <dbReference type="EMBL" id="UWX06662.1"/>
    </source>
</evidence>
<evidence type="ECO:0000256" key="5">
    <source>
        <dbReference type="ARBA" id="ARBA00022801"/>
    </source>
</evidence>
<comment type="pathway">
    <text evidence="1 8">Amino-acid biosynthesis; L-histidine biosynthesis; L-histidine from 5-phospho-alpha-D-ribose 1-diphosphate: step 8/9.</text>
</comment>
<evidence type="ECO:0000256" key="1">
    <source>
        <dbReference type="ARBA" id="ARBA00004970"/>
    </source>
</evidence>
<protein>
    <recommendedName>
        <fullName evidence="3 8">Histidinol-phosphatase</fullName>
        <shortName evidence="8">HolPase</shortName>
        <ecNumber evidence="3 8">3.1.3.15</ecNumber>
    </recommendedName>
</protein>
<feature type="domain" description="PHP" evidence="9">
    <location>
        <begin position="5"/>
        <end position="209"/>
    </location>
</feature>
<dbReference type="PANTHER" id="PTHR21039:SF0">
    <property type="entry name" value="HISTIDINOL-PHOSPHATASE"/>
    <property type="match status" value="1"/>
</dbReference>
<accession>A0ABY5Y389</accession>
<dbReference type="InterPro" id="IPR016195">
    <property type="entry name" value="Pol/histidinol_Pase-like"/>
</dbReference>
<evidence type="ECO:0000256" key="6">
    <source>
        <dbReference type="ARBA" id="ARBA00023102"/>
    </source>
</evidence>